<evidence type="ECO:0000313" key="2">
    <source>
        <dbReference type="EMBL" id="KAJ7386849.1"/>
    </source>
</evidence>
<organism evidence="2 3">
    <name type="scientific">Desmophyllum pertusum</name>
    <dbReference type="NCBI Taxonomy" id="174260"/>
    <lineage>
        <taxon>Eukaryota</taxon>
        <taxon>Metazoa</taxon>
        <taxon>Cnidaria</taxon>
        <taxon>Anthozoa</taxon>
        <taxon>Hexacorallia</taxon>
        <taxon>Scleractinia</taxon>
        <taxon>Caryophylliina</taxon>
        <taxon>Caryophylliidae</taxon>
        <taxon>Desmophyllum</taxon>
    </lineage>
</organism>
<evidence type="ECO:0000256" key="1">
    <source>
        <dbReference type="SAM" id="MobiDB-lite"/>
    </source>
</evidence>
<feature type="compositionally biased region" description="Basic and acidic residues" evidence="1">
    <location>
        <begin position="128"/>
        <end position="139"/>
    </location>
</feature>
<gene>
    <name evidence="2" type="ORF">OS493_006881</name>
</gene>
<evidence type="ECO:0000313" key="3">
    <source>
        <dbReference type="Proteomes" id="UP001163046"/>
    </source>
</evidence>
<sequence>MITKHTKVIFIDELSPSILDVDDWKILTQGGFTACGVKYKTARSFFNRSPIIMTAQQQQQQLKFRADNQLAMDRRLRYYVFKSLPNPKKKAAQWLRKHPMECIAWAASKVRVPSNEEESTDETDEEEWATKRRQALERHRTTHNTTPREMTTAVHHCCGQRSQKSHYPESTVGTRLVLTFLSLPGATMLPTSIDDCALSDQLL</sequence>
<dbReference type="Proteomes" id="UP001163046">
    <property type="component" value="Unassembled WGS sequence"/>
</dbReference>
<keyword evidence="3" id="KW-1185">Reference proteome</keyword>
<accession>A0A9X0D6M8</accession>
<dbReference type="EMBL" id="MU825875">
    <property type="protein sequence ID" value="KAJ7386849.1"/>
    <property type="molecule type" value="Genomic_DNA"/>
</dbReference>
<reference evidence="2" key="1">
    <citation type="submission" date="2023-01" db="EMBL/GenBank/DDBJ databases">
        <title>Genome assembly of the deep-sea coral Lophelia pertusa.</title>
        <authorList>
            <person name="Herrera S."/>
            <person name="Cordes E."/>
        </authorList>
    </citation>
    <scope>NUCLEOTIDE SEQUENCE</scope>
    <source>
        <strain evidence="2">USNM1676648</strain>
        <tissue evidence="2">Polyp</tissue>
    </source>
</reference>
<dbReference type="AlphaFoldDB" id="A0A9X0D6M8"/>
<comment type="caution">
    <text evidence="2">The sequence shown here is derived from an EMBL/GenBank/DDBJ whole genome shotgun (WGS) entry which is preliminary data.</text>
</comment>
<name>A0A9X0D6M8_9CNID</name>
<protein>
    <submittedName>
        <fullName evidence="2">Uncharacterized protein</fullName>
    </submittedName>
</protein>
<dbReference type="OrthoDB" id="5976409at2759"/>
<proteinExistence type="predicted"/>
<feature type="region of interest" description="Disordered" evidence="1">
    <location>
        <begin position="113"/>
        <end position="153"/>
    </location>
</feature>
<feature type="compositionally biased region" description="Acidic residues" evidence="1">
    <location>
        <begin position="115"/>
        <end position="127"/>
    </location>
</feature>